<comment type="caution">
    <text evidence="6">Lacks conserved residue(s) required for the propagation of feature annotation.</text>
</comment>
<accession>A0A5J5GGG5</accession>
<keyword evidence="2 6" id="KW-0698">rRNA processing</keyword>
<dbReference type="Pfam" id="PF02527">
    <property type="entry name" value="GidB"/>
    <property type="match status" value="1"/>
</dbReference>
<evidence type="ECO:0000256" key="4">
    <source>
        <dbReference type="ARBA" id="ARBA00022679"/>
    </source>
</evidence>
<evidence type="ECO:0000313" key="8">
    <source>
        <dbReference type="Proteomes" id="UP000326554"/>
    </source>
</evidence>
<protein>
    <recommendedName>
        <fullName evidence="6">Ribosomal RNA small subunit methyltransferase G</fullName>
        <ecNumber evidence="6">2.1.1.170</ecNumber>
    </recommendedName>
    <alternativeName>
        <fullName evidence="6">16S rRNA 7-methylguanosine methyltransferase</fullName>
        <shortName evidence="6">16S rRNA m7G methyltransferase</shortName>
    </alternativeName>
</protein>
<dbReference type="PANTHER" id="PTHR31760">
    <property type="entry name" value="S-ADENOSYL-L-METHIONINE-DEPENDENT METHYLTRANSFERASES SUPERFAMILY PROTEIN"/>
    <property type="match status" value="1"/>
</dbReference>
<feature type="binding site" evidence="6">
    <location>
        <position position="75"/>
    </location>
    <ligand>
        <name>S-adenosyl-L-methionine</name>
        <dbReference type="ChEBI" id="CHEBI:59789"/>
    </ligand>
</feature>
<name>A0A5J5GGG5_9RHOB</name>
<keyword evidence="4 6" id="KW-0808">Transferase</keyword>
<keyword evidence="5 6" id="KW-0949">S-adenosyl-L-methionine</keyword>
<dbReference type="InterPro" id="IPR029063">
    <property type="entry name" value="SAM-dependent_MTases_sf"/>
</dbReference>
<comment type="function">
    <text evidence="6">Specifically methylates the N7 position of guanine in position 527 of 16S rRNA.</text>
</comment>
<evidence type="ECO:0000256" key="1">
    <source>
        <dbReference type="ARBA" id="ARBA00022490"/>
    </source>
</evidence>
<comment type="caution">
    <text evidence="7">The sequence shown here is derived from an EMBL/GenBank/DDBJ whole genome shotgun (WGS) entry which is preliminary data.</text>
</comment>
<keyword evidence="8" id="KW-1185">Reference proteome</keyword>
<dbReference type="SUPFAM" id="SSF53335">
    <property type="entry name" value="S-adenosyl-L-methionine-dependent methyltransferases"/>
    <property type="match status" value="1"/>
</dbReference>
<keyword evidence="1 6" id="KW-0963">Cytoplasm</keyword>
<dbReference type="RefSeq" id="WP_150445846.1">
    <property type="nucleotide sequence ID" value="NZ_VYQE01000004.1"/>
</dbReference>
<sequence length="204" mass="22766">MSTELLPGLNVSRETEERLSALRDLVIKWSKAINLVAPQTIDDIWNRHILDSAQLALHAPLLNPDWVDLGSGGGFPGLVIAILRRELEVAGMTLVESDRRKSTFLRTAIRELDLQARVEAERIEDLPPANASVLSARALAPLPKLLEMASRHLAANGRAMFLKGATRQDEISTARRDWHFELTERRSMTQPEAAVLIVERIARV</sequence>
<dbReference type="GO" id="GO:0005829">
    <property type="term" value="C:cytosol"/>
    <property type="evidence" value="ECO:0007669"/>
    <property type="project" value="TreeGrafter"/>
</dbReference>
<reference evidence="7 8" key="1">
    <citation type="submission" date="2019-09" db="EMBL/GenBank/DDBJ databases">
        <authorList>
            <person name="Park J.-S."/>
            <person name="Choi H.-J."/>
        </authorList>
    </citation>
    <scope>NUCLEOTIDE SEQUENCE [LARGE SCALE GENOMIC DNA]</scope>
    <source>
        <strain evidence="7 8">176SS1-4</strain>
    </source>
</reference>
<gene>
    <name evidence="6 7" type="primary">rsmG</name>
    <name evidence="7" type="ORF">F3S47_13705</name>
</gene>
<evidence type="ECO:0000313" key="7">
    <source>
        <dbReference type="EMBL" id="KAA9006828.1"/>
    </source>
</evidence>
<dbReference type="AlphaFoldDB" id="A0A5J5GGG5"/>
<evidence type="ECO:0000256" key="2">
    <source>
        <dbReference type="ARBA" id="ARBA00022552"/>
    </source>
</evidence>
<dbReference type="PIRSF" id="PIRSF003078">
    <property type="entry name" value="GidB"/>
    <property type="match status" value="1"/>
</dbReference>
<dbReference type="InterPro" id="IPR003682">
    <property type="entry name" value="rRNA_ssu_MeTfrase_G"/>
</dbReference>
<comment type="catalytic activity">
    <reaction evidence="6">
        <text>guanosine(527) in 16S rRNA + S-adenosyl-L-methionine = N(7)-methylguanosine(527) in 16S rRNA + S-adenosyl-L-homocysteine</text>
        <dbReference type="Rhea" id="RHEA:42732"/>
        <dbReference type="Rhea" id="RHEA-COMP:10209"/>
        <dbReference type="Rhea" id="RHEA-COMP:10210"/>
        <dbReference type="ChEBI" id="CHEBI:57856"/>
        <dbReference type="ChEBI" id="CHEBI:59789"/>
        <dbReference type="ChEBI" id="CHEBI:74269"/>
        <dbReference type="ChEBI" id="CHEBI:74480"/>
        <dbReference type="EC" id="2.1.1.170"/>
    </reaction>
</comment>
<comment type="similarity">
    <text evidence="6">Belongs to the methyltransferase superfamily. RNA methyltransferase RsmG family.</text>
</comment>
<dbReference type="PANTHER" id="PTHR31760:SF0">
    <property type="entry name" value="S-ADENOSYL-L-METHIONINE-DEPENDENT METHYLTRANSFERASES SUPERFAMILY PROTEIN"/>
    <property type="match status" value="1"/>
</dbReference>
<dbReference type="EC" id="2.1.1.170" evidence="6"/>
<keyword evidence="3 6" id="KW-0489">Methyltransferase</keyword>
<dbReference type="EMBL" id="VYQE01000004">
    <property type="protein sequence ID" value="KAA9006828.1"/>
    <property type="molecule type" value="Genomic_DNA"/>
</dbReference>
<evidence type="ECO:0000256" key="6">
    <source>
        <dbReference type="HAMAP-Rule" id="MF_00074"/>
    </source>
</evidence>
<feature type="binding site" evidence="6">
    <location>
        <position position="70"/>
    </location>
    <ligand>
        <name>S-adenosyl-L-methionine</name>
        <dbReference type="ChEBI" id="CHEBI:59789"/>
    </ligand>
</feature>
<comment type="subcellular location">
    <subcellularLocation>
        <location evidence="6">Cytoplasm</location>
    </subcellularLocation>
</comment>
<feature type="binding site" evidence="6">
    <location>
        <position position="137"/>
    </location>
    <ligand>
        <name>S-adenosyl-L-methionine</name>
        <dbReference type="ChEBI" id="CHEBI:59789"/>
    </ligand>
</feature>
<feature type="binding site" evidence="6">
    <location>
        <begin position="123"/>
        <end position="124"/>
    </location>
    <ligand>
        <name>S-adenosyl-L-methionine</name>
        <dbReference type="ChEBI" id="CHEBI:59789"/>
    </ligand>
</feature>
<evidence type="ECO:0000256" key="3">
    <source>
        <dbReference type="ARBA" id="ARBA00022603"/>
    </source>
</evidence>
<evidence type="ECO:0000256" key="5">
    <source>
        <dbReference type="ARBA" id="ARBA00022691"/>
    </source>
</evidence>
<dbReference type="NCBIfam" id="TIGR00138">
    <property type="entry name" value="rsmG_gidB"/>
    <property type="match status" value="1"/>
</dbReference>
<proteinExistence type="inferred from homology"/>
<dbReference type="HAMAP" id="MF_00074">
    <property type="entry name" value="16SrRNA_methyltr_G"/>
    <property type="match status" value="1"/>
</dbReference>
<dbReference type="GO" id="GO:0070043">
    <property type="term" value="F:rRNA (guanine-N7-)-methyltransferase activity"/>
    <property type="evidence" value="ECO:0007669"/>
    <property type="project" value="UniProtKB-UniRule"/>
</dbReference>
<dbReference type="Gene3D" id="3.40.50.150">
    <property type="entry name" value="Vaccinia Virus protein VP39"/>
    <property type="match status" value="1"/>
</dbReference>
<dbReference type="Proteomes" id="UP000326554">
    <property type="component" value="Unassembled WGS sequence"/>
</dbReference>
<organism evidence="7 8">
    <name type="scientific">Histidinibacterium aquaticum</name>
    <dbReference type="NCBI Taxonomy" id="2613962"/>
    <lineage>
        <taxon>Bacteria</taxon>
        <taxon>Pseudomonadati</taxon>
        <taxon>Pseudomonadota</taxon>
        <taxon>Alphaproteobacteria</taxon>
        <taxon>Rhodobacterales</taxon>
        <taxon>Paracoccaceae</taxon>
        <taxon>Histidinibacterium</taxon>
    </lineage>
</organism>